<evidence type="ECO:0000313" key="7">
    <source>
        <dbReference type="EMBL" id="ENO18280.1"/>
    </source>
</evidence>
<dbReference type="AlphaFoldDB" id="N6W6Z2"/>
<dbReference type="SUPFAM" id="SSF88723">
    <property type="entry name" value="PIN domain-like"/>
    <property type="match status" value="1"/>
</dbReference>
<evidence type="ECO:0000259" key="5">
    <source>
        <dbReference type="Pfam" id="PF13470"/>
    </source>
</evidence>
<keyword evidence="8" id="KW-1185">Reference proteome</keyword>
<dbReference type="eggNOG" id="COG1569">
    <property type="taxonomic scope" value="Bacteria"/>
</dbReference>
<sequence>MAFSALLDACVLVPSTLRDLLLELGTTNAYRPLWSERIEDEVTRTILRLSEKRGRDAQESREYVKRLTKQMNAALPDARIADWEEFEHQVPQGPDPNDRHVVAAAIAGRADVIVTFNINDFPESFVPRELDVLHPDEFLLDLLDLNPRVVQDSVKVIVTRSGRKGPKWGFGDLLERLEREEVSRFAAEMRQLLT</sequence>
<dbReference type="OrthoDB" id="113459at2"/>
<feature type="domain" description="PIN" evidence="5">
    <location>
        <begin position="5"/>
        <end position="118"/>
    </location>
</feature>
<accession>N6W6Z2</accession>
<dbReference type="Pfam" id="PF26343">
    <property type="entry name" value="VapC50_C"/>
    <property type="match status" value="1"/>
</dbReference>
<evidence type="ECO:0000256" key="4">
    <source>
        <dbReference type="ARBA" id="ARBA00022842"/>
    </source>
</evidence>
<reference evidence="7 8" key="1">
    <citation type="submission" date="2013-03" db="EMBL/GenBank/DDBJ databases">
        <title>Reference genome for the Human Microbiome Project.</title>
        <authorList>
            <person name="Aqrawi P."/>
            <person name="Ayvaz T."/>
            <person name="Bess C."/>
            <person name="Blankenburg K."/>
            <person name="Coyle M."/>
            <person name="Deng J."/>
            <person name="Forbes L."/>
            <person name="Fowler G."/>
            <person name="Francisco L."/>
            <person name="Fu Q."/>
            <person name="Gibbs R."/>
            <person name="Gross S."/>
            <person name="Gubbala S."/>
            <person name="Hale W."/>
            <person name="Hemphill L."/>
            <person name="Highlander S."/>
            <person name="Hirani K."/>
            <person name="Jackson L."/>
            <person name="Jakkamsetti A."/>
            <person name="Javaid M."/>
            <person name="Jayaseelan J.C."/>
            <person name="Jiang H."/>
            <person name="Joshi V."/>
            <person name="Korchina V."/>
            <person name="Kovar C."/>
            <person name="Lara F."/>
            <person name="Lee S."/>
            <person name="Liu Y."/>
            <person name="Mata R."/>
            <person name="Mathew T."/>
            <person name="Munidasa M."/>
            <person name="Muzny D."/>
            <person name="Nazareth L."/>
            <person name="Ngo R."/>
            <person name="Nguyen L."/>
            <person name="Nguyen N."/>
            <person name="Okwuonu G."/>
            <person name="Ongeri F."/>
            <person name="Palculict T."/>
            <person name="Patil S."/>
            <person name="Petrosino J."/>
            <person name="Pham C."/>
            <person name="Pham P."/>
            <person name="Pu L.-L."/>
            <person name="Qin X."/>
            <person name="Qu J."/>
            <person name="Reid J."/>
            <person name="Ross M."/>
            <person name="Ruth R."/>
            <person name="Saada N."/>
            <person name="San Lucas F."/>
            <person name="Santibanez J."/>
            <person name="Shang Y."/>
            <person name="Simmons D."/>
            <person name="Song X.-Z."/>
            <person name="Tang L.-Y."/>
            <person name="Thornton R."/>
            <person name="Warren J."/>
            <person name="Weissenberger G."/>
            <person name="Wilczek-Boney K."/>
            <person name="Worley K."/>
            <person name="Youmans B."/>
            <person name="Zhang J."/>
            <person name="Zhang L."/>
            <person name="Zhao Z."/>
            <person name="Zhou C."/>
            <person name="Zhu D."/>
            <person name="Zhu Y."/>
        </authorList>
    </citation>
    <scope>NUCLEOTIDE SEQUENCE [LARGE SCALE GENOMIC DNA]</scope>
    <source>
        <strain evidence="7 8">F0333</strain>
    </source>
</reference>
<dbReference type="InterPro" id="IPR029060">
    <property type="entry name" value="PIN-like_dom_sf"/>
</dbReference>
<dbReference type="InterPro" id="IPR002716">
    <property type="entry name" value="PIN_dom"/>
</dbReference>
<dbReference type="InterPro" id="IPR058652">
    <property type="entry name" value="VapC50_C"/>
</dbReference>
<dbReference type="STRING" id="888050.HMPREF9004_0849"/>
<evidence type="ECO:0000313" key="8">
    <source>
        <dbReference type="Proteomes" id="UP000013015"/>
    </source>
</evidence>
<name>N6W6Z2_9ACTO</name>
<dbReference type="PATRIC" id="fig|888050.3.peg.804"/>
<evidence type="ECO:0000259" key="6">
    <source>
        <dbReference type="Pfam" id="PF26343"/>
    </source>
</evidence>
<feature type="domain" description="VapC50 C-terminal" evidence="6">
    <location>
        <begin position="135"/>
        <end position="191"/>
    </location>
</feature>
<keyword evidence="3" id="KW-0378">Hydrolase</keyword>
<comment type="caution">
    <text evidence="7">The sequence shown here is derived from an EMBL/GenBank/DDBJ whole genome shotgun (WGS) entry which is preliminary data.</text>
</comment>
<dbReference type="RefSeq" id="WP_005962614.1">
    <property type="nucleotide sequence ID" value="NZ_CP040505.1"/>
</dbReference>
<dbReference type="GO" id="GO:0046872">
    <property type="term" value="F:metal ion binding"/>
    <property type="evidence" value="ECO:0007669"/>
    <property type="project" value="UniProtKB-KW"/>
</dbReference>
<proteinExistence type="predicted"/>
<dbReference type="Proteomes" id="UP000013015">
    <property type="component" value="Unassembled WGS sequence"/>
</dbReference>
<evidence type="ECO:0000256" key="2">
    <source>
        <dbReference type="ARBA" id="ARBA00022723"/>
    </source>
</evidence>
<keyword evidence="1" id="KW-0540">Nuclease</keyword>
<gene>
    <name evidence="7" type="ORF">HMPREF9004_0849</name>
</gene>
<dbReference type="EMBL" id="AQHZ01000015">
    <property type="protein sequence ID" value="ENO18280.1"/>
    <property type="molecule type" value="Genomic_DNA"/>
</dbReference>
<protein>
    <submittedName>
        <fullName evidence="7">PIN family toxin-antitoxin system</fullName>
    </submittedName>
</protein>
<dbReference type="HOGENOM" id="CLU_096418_0_1_11"/>
<organism evidence="7 8">
    <name type="scientific">Schaalia cardiffensis F0333</name>
    <dbReference type="NCBI Taxonomy" id="888050"/>
    <lineage>
        <taxon>Bacteria</taxon>
        <taxon>Bacillati</taxon>
        <taxon>Actinomycetota</taxon>
        <taxon>Actinomycetes</taxon>
        <taxon>Actinomycetales</taxon>
        <taxon>Actinomycetaceae</taxon>
        <taxon>Schaalia</taxon>
    </lineage>
</organism>
<dbReference type="GO" id="GO:0004518">
    <property type="term" value="F:nuclease activity"/>
    <property type="evidence" value="ECO:0007669"/>
    <property type="project" value="UniProtKB-KW"/>
</dbReference>
<evidence type="ECO:0000256" key="3">
    <source>
        <dbReference type="ARBA" id="ARBA00022801"/>
    </source>
</evidence>
<dbReference type="Pfam" id="PF13470">
    <property type="entry name" value="PIN_3"/>
    <property type="match status" value="1"/>
</dbReference>
<dbReference type="GO" id="GO:0016787">
    <property type="term" value="F:hydrolase activity"/>
    <property type="evidence" value="ECO:0007669"/>
    <property type="project" value="UniProtKB-KW"/>
</dbReference>
<keyword evidence="4" id="KW-0460">Magnesium</keyword>
<keyword evidence="2" id="KW-0479">Metal-binding</keyword>
<evidence type="ECO:0000256" key="1">
    <source>
        <dbReference type="ARBA" id="ARBA00022722"/>
    </source>
</evidence>